<protein>
    <recommendedName>
        <fullName evidence="2">Laminin G domain-containing protein</fullName>
    </recommendedName>
</protein>
<accession>A0AAD9KH39</accession>
<dbReference type="PANTHER" id="PTHR15036:SF89">
    <property type="entry name" value="NEUREXIN 1, ISOFORM F"/>
    <property type="match status" value="1"/>
</dbReference>
<proteinExistence type="predicted"/>
<keyword evidence="4" id="KW-1185">Reference proteome</keyword>
<dbReference type="PANTHER" id="PTHR15036">
    <property type="entry name" value="PIKACHURIN-LIKE PROTEIN"/>
    <property type="match status" value="1"/>
</dbReference>
<gene>
    <name evidence="3" type="ORF">LSH36_1g09011</name>
</gene>
<dbReference type="InterPro" id="IPR001791">
    <property type="entry name" value="Laminin_G"/>
</dbReference>
<dbReference type="Pfam" id="PF02210">
    <property type="entry name" value="Laminin_G_2"/>
    <property type="match status" value="1"/>
</dbReference>
<dbReference type="Gene3D" id="2.60.120.200">
    <property type="match status" value="1"/>
</dbReference>
<dbReference type="PROSITE" id="PS50025">
    <property type="entry name" value="LAM_G_DOMAIN"/>
    <property type="match status" value="1"/>
</dbReference>
<dbReference type="InterPro" id="IPR050372">
    <property type="entry name" value="Neurexin-related_CASP"/>
</dbReference>
<dbReference type="CDD" id="cd00110">
    <property type="entry name" value="LamG"/>
    <property type="match status" value="1"/>
</dbReference>
<evidence type="ECO:0000259" key="2">
    <source>
        <dbReference type="PROSITE" id="PS50025"/>
    </source>
</evidence>
<dbReference type="SMART" id="SM00282">
    <property type="entry name" value="LamG"/>
    <property type="match status" value="1"/>
</dbReference>
<comment type="caution">
    <text evidence="1">Lacks conserved residue(s) required for the propagation of feature annotation.</text>
</comment>
<dbReference type="Proteomes" id="UP001208570">
    <property type="component" value="Unassembled WGS sequence"/>
</dbReference>
<reference evidence="3" key="1">
    <citation type="journal article" date="2023" name="Mol. Biol. Evol.">
        <title>Third-Generation Sequencing Reveals the Adaptive Role of the Epigenome in Three Deep-Sea Polychaetes.</title>
        <authorList>
            <person name="Perez M."/>
            <person name="Aroh O."/>
            <person name="Sun Y."/>
            <person name="Lan Y."/>
            <person name="Juniper S.K."/>
            <person name="Young C.R."/>
            <person name="Angers B."/>
            <person name="Qian P.Y."/>
        </authorList>
    </citation>
    <scope>NUCLEOTIDE SEQUENCE</scope>
    <source>
        <strain evidence="3">P08H-3</strain>
    </source>
</reference>
<evidence type="ECO:0000313" key="4">
    <source>
        <dbReference type="Proteomes" id="UP001208570"/>
    </source>
</evidence>
<comment type="caution">
    <text evidence="3">The sequence shown here is derived from an EMBL/GenBank/DDBJ whole genome shotgun (WGS) entry which is preliminary data.</text>
</comment>
<sequence length="188" mass="21499">MPQEATFFGSEYLSYDLSQKGEPVVSTNDHVTFQFKTQQANGLLFYTGDGSDFLVVALLEGGLLVHITLLSGSFEVEIAPSKGFQRFDDNKWHSVIVERKSREPGLWDVFLSCCYPRPYEPDENSIEAKQRTRSLSINYPIASFHYQKPQWLEYCAAKLRLVRSNPRQAIILGIRFSWQLPLGNICQL</sequence>
<feature type="domain" description="Laminin G" evidence="2">
    <location>
        <begin position="4"/>
        <end position="188"/>
    </location>
</feature>
<dbReference type="SUPFAM" id="SSF49899">
    <property type="entry name" value="Concanavalin A-like lectins/glucanases"/>
    <property type="match status" value="1"/>
</dbReference>
<evidence type="ECO:0000256" key="1">
    <source>
        <dbReference type="PROSITE-ProRule" id="PRU00122"/>
    </source>
</evidence>
<dbReference type="EMBL" id="JAODUP010000001">
    <property type="protein sequence ID" value="KAK2170670.1"/>
    <property type="molecule type" value="Genomic_DNA"/>
</dbReference>
<organism evidence="3 4">
    <name type="scientific">Paralvinella palmiformis</name>
    <dbReference type="NCBI Taxonomy" id="53620"/>
    <lineage>
        <taxon>Eukaryota</taxon>
        <taxon>Metazoa</taxon>
        <taxon>Spiralia</taxon>
        <taxon>Lophotrochozoa</taxon>
        <taxon>Annelida</taxon>
        <taxon>Polychaeta</taxon>
        <taxon>Sedentaria</taxon>
        <taxon>Canalipalpata</taxon>
        <taxon>Terebellida</taxon>
        <taxon>Terebelliformia</taxon>
        <taxon>Alvinellidae</taxon>
        <taxon>Paralvinella</taxon>
    </lineage>
</organism>
<dbReference type="InterPro" id="IPR013320">
    <property type="entry name" value="ConA-like_dom_sf"/>
</dbReference>
<name>A0AAD9KH39_9ANNE</name>
<dbReference type="AlphaFoldDB" id="A0AAD9KH39"/>
<evidence type="ECO:0000313" key="3">
    <source>
        <dbReference type="EMBL" id="KAK2170670.1"/>
    </source>
</evidence>